<proteinExistence type="predicted"/>
<evidence type="ECO:0000313" key="15">
    <source>
        <dbReference type="EMBL" id="TET10287.1"/>
    </source>
</evidence>
<keyword evidence="9" id="KW-0573">Peptidoglycan synthesis</keyword>
<keyword evidence="8" id="KW-0133">Cell shape</keyword>
<dbReference type="InterPro" id="IPR005311">
    <property type="entry name" value="PBP_dimer"/>
</dbReference>
<evidence type="ECO:0000256" key="10">
    <source>
        <dbReference type="ARBA" id="ARBA00022989"/>
    </source>
</evidence>
<evidence type="ECO:0000256" key="9">
    <source>
        <dbReference type="ARBA" id="ARBA00022984"/>
    </source>
</evidence>
<dbReference type="InterPro" id="IPR017790">
    <property type="entry name" value="Penicillin-binding_protein_2"/>
</dbReference>
<evidence type="ECO:0000259" key="13">
    <source>
        <dbReference type="Pfam" id="PF00905"/>
    </source>
</evidence>
<dbReference type="AlphaFoldDB" id="A0A523RWZ9"/>
<evidence type="ECO:0000259" key="14">
    <source>
        <dbReference type="Pfam" id="PF03717"/>
    </source>
</evidence>
<keyword evidence="11" id="KW-0472">Membrane</keyword>
<gene>
    <name evidence="15" type="primary">mrdA</name>
    <name evidence="15" type="ORF">E3J84_04150</name>
</gene>
<dbReference type="GO" id="GO:0006508">
    <property type="term" value="P:proteolysis"/>
    <property type="evidence" value="ECO:0007669"/>
    <property type="project" value="UniProtKB-KW"/>
</dbReference>
<keyword evidence="10" id="KW-1133">Transmembrane helix</keyword>
<reference evidence="15 16" key="1">
    <citation type="submission" date="2019-03" db="EMBL/GenBank/DDBJ databases">
        <title>Metabolic potential of uncultured bacteria and archaea associated with petroleum seepage in deep-sea sediments.</title>
        <authorList>
            <person name="Dong X."/>
            <person name="Hubert C."/>
        </authorList>
    </citation>
    <scope>NUCLEOTIDE SEQUENCE [LARGE SCALE GENOMIC DNA]</scope>
    <source>
        <strain evidence="15">E44_bin7</strain>
    </source>
</reference>
<dbReference type="Gene3D" id="3.90.1310.10">
    <property type="entry name" value="Penicillin-binding protein 2a (Domain 2)"/>
    <property type="match status" value="1"/>
</dbReference>
<feature type="domain" description="Penicillin-binding protein dimerisation" evidence="14">
    <location>
        <begin position="27"/>
        <end position="193"/>
    </location>
</feature>
<dbReference type="Pfam" id="PF00905">
    <property type="entry name" value="Transpeptidase"/>
    <property type="match status" value="1"/>
</dbReference>
<evidence type="ECO:0000256" key="2">
    <source>
        <dbReference type="ARBA" id="ARBA00004236"/>
    </source>
</evidence>
<dbReference type="InterPro" id="IPR050515">
    <property type="entry name" value="Beta-lactam/transpept"/>
</dbReference>
<sequence length="559" mass="62454">MAWLQLIEGERYFRISQNSRLQLLPLSSPRGLILDRRGEKLAGNEVLFSVGVVPSNVFNLEELLPRLTQALDIDKQRIREKLQEAPNFFRPVFLKENVDMPTITYLLEREKEFPGVVIIAQPVRSYPYKMVAAHVFGHLGEVDQAELSMSSSFGIEPGDLVGKMGIEKVYNLYLQGEKGGRQVEVDAYGRSLRIISEKDPLPGDNIYLTIDLRIQKIAEEELGQRKGVVLIGDPETGEILALVSHPGFDPNLFSRGISEDEWNRLKQDSGDPLENRAIRGEYSPASTFKIILTIAALEENIIKKEDTFFCPGGLLVGRRIFKCWKEEGHGRLDLEQAIIHSCDVFFYQLGLKVGVEKMIEYAELFGLGKATGLNLIQEKYGLLPTSDWKLKNKGEVWYGGDTANLSIGQGYILVTPLQMLRVISAVANGGSLVKPYLVKKIENLEGGVIKDFSSSKKKKISLSSSTLSFLKKSLRGVVREGTGWRAENRIVKISGKTGTVELSEGERPHNWFVGYAPSDNPRLAIVVLVEHREEDISIAAQIAGKIFSQTFKQGIVFSE</sequence>
<evidence type="ECO:0000256" key="8">
    <source>
        <dbReference type="ARBA" id="ARBA00022960"/>
    </source>
</evidence>
<dbReference type="SUPFAM" id="SSF56601">
    <property type="entry name" value="beta-lactamase/transpeptidase-like"/>
    <property type="match status" value="1"/>
</dbReference>
<keyword evidence="4" id="KW-0997">Cell inner membrane</keyword>
<evidence type="ECO:0000256" key="12">
    <source>
        <dbReference type="ARBA" id="ARBA00023316"/>
    </source>
</evidence>
<dbReference type="FunFam" id="3.40.710.10:FF:000024">
    <property type="entry name" value="Penicillin-binding protein 2"/>
    <property type="match status" value="1"/>
</dbReference>
<dbReference type="Gene3D" id="3.30.1390.30">
    <property type="entry name" value="Penicillin-binding protein 2a, domain 3"/>
    <property type="match status" value="1"/>
</dbReference>
<dbReference type="InterPro" id="IPR012338">
    <property type="entry name" value="Beta-lactam/transpept-like"/>
</dbReference>
<dbReference type="PANTHER" id="PTHR30627">
    <property type="entry name" value="PEPTIDOGLYCAN D,D-TRANSPEPTIDASE"/>
    <property type="match status" value="1"/>
</dbReference>
<comment type="subcellular location">
    <subcellularLocation>
        <location evidence="2">Cell membrane</location>
    </subcellularLocation>
    <subcellularLocation>
        <location evidence="1">Membrane</location>
        <topology evidence="1">Single-pass membrane protein</topology>
    </subcellularLocation>
</comment>
<dbReference type="GO" id="GO:0005886">
    <property type="term" value="C:plasma membrane"/>
    <property type="evidence" value="ECO:0007669"/>
    <property type="project" value="UniProtKB-SubCell"/>
</dbReference>
<keyword evidence="3" id="KW-1003">Cell membrane</keyword>
<dbReference type="GO" id="GO:0071555">
    <property type="term" value="P:cell wall organization"/>
    <property type="evidence" value="ECO:0007669"/>
    <property type="project" value="UniProtKB-KW"/>
</dbReference>
<evidence type="ECO:0000256" key="4">
    <source>
        <dbReference type="ARBA" id="ARBA00022519"/>
    </source>
</evidence>
<evidence type="ECO:0000256" key="6">
    <source>
        <dbReference type="ARBA" id="ARBA00022692"/>
    </source>
</evidence>
<dbReference type="Proteomes" id="UP000316360">
    <property type="component" value="Unassembled WGS sequence"/>
</dbReference>
<evidence type="ECO:0000256" key="5">
    <source>
        <dbReference type="ARBA" id="ARBA00022670"/>
    </source>
</evidence>
<dbReference type="InterPro" id="IPR001460">
    <property type="entry name" value="PCN-bd_Tpept"/>
</dbReference>
<dbReference type="GO" id="GO:0009002">
    <property type="term" value="F:serine-type D-Ala-D-Ala carboxypeptidase activity"/>
    <property type="evidence" value="ECO:0007669"/>
    <property type="project" value="UniProtKB-EC"/>
</dbReference>
<evidence type="ECO:0000256" key="7">
    <source>
        <dbReference type="ARBA" id="ARBA00022801"/>
    </source>
</evidence>
<dbReference type="GO" id="GO:0009252">
    <property type="term" value="P:peptidoglycan biosynthetic process"/>
    <property type="evidence" value="ECO:0007669"/>
    <property type="project" value="UniProtKB-KW"/>
</dbReference>
<dbReference type="Gene3D" id="3.40.710.10">
    <property type="entry name" value="DD-peptidase/beta-lactamase superfamily"/>
    <property type="match status" value="1"/>
</dbReference>
<keyword evidence="12" id="KW-0961">Cell wall biogenesis/degradation</keyword>
<evidence type="ECO:0000256" key="3">
    <source>
        <dbReference type="ARBA" id="ARBA00022475"/>
    </source>
</evidence>
<feature type="domain" description="Penicillin-binding protein transpeptidase" evidence="13">
    <location>
        <begin position="227"/>
        <end position="547"/>
    </location>
</feature>
<dbReference type="NCBIfam" id="TIGR03423">
    <property type="entry name" value="pbp2_mrdA"/>
    <property type="match status" value="1"/>
</dbReference>
<keyword evidence="15" id="KW-0121">Carboxypeptidase</keyword>
<dbReference type="InterPro" id="IPR036138">
    <property type="entry name" value="PBP_dimer_sf"/>
</dbReference>
<evidence type="ECO:0000256" key="1">
    <source>
        <dbReference type="ARBA" id="ARBA00004167"/>
    </source>
</evidence>
<accession>A0A523RWZ9</accession>
<keyword evidence="5" id="KW-0645">Protease</keyword>
<comment type="caution">
    <text evidence="15">The sequence shown here is derived from an EMBL/GenBank/DDBJ whole genome shotgun (WGS) entry which is preliminary data.</text>
</comment>
<evidence type="ECO:0000256" key="11">
    <source>
        <dbReference type="ARBA" id="ARBA00023136"/>
    </source>
</evidence>
<dbReference type="GO" id="GO:0008360">
    <property type="term" value="P:regulation of cell shape"/>
    <property type="evidence" value="ECO:0007669"/>
    <property type="project" value="UniProtKB-KW"/>
</dbReference>
<dbReference type="GO" id="GO:0071972">
    <property type="term" value="F:peptidoglycan L,D-transpeptidase activity"/>
    <property type="evidence" value="ECO:0007669"/>
    <property type="project" value="TreeGrafter"/>
</dbReference>
<evidence type="ECO:0000313" key="16">
    <source>
        <dbReference type="Proteomes" id="UP000316360"/>
    </source>
</evidence>
<dbReference type="GO" id="GO:0008658">
    <property type="term" value="F:penicillin binding"/>
    <property type="evidence" value="ECO:0007669"/>
    <property type="project" value="InterPro"/>
</dbReference>
<organism evidence="15 16">
    <name type="scientific">Aerophobetes bacterium</name>
    <dbReference type="NCBI Taxonomy" id="2030807"/>
    <lineage>
        <taxon>Bacteria</taxon>
        <taxon>Candidatus Aerophobota</taxon>
    </lineage>
</organism>
<keyword evidence="6" id="KW-0812">Transmembrane</keyword>
<protein>
    <submittedName>
        <fullName evidence="15">Penicillin-binding protein 2</fullName>
        <ecNumber evidence="15">3.4.16.4</ecNumber>
    </submittedName>
</protein>
<dbReference type="Pfam" id="PF03717">
    <property type="entry name" value="PBP_dimer"/>
    <property type="match status" value="1"/>
</dbReference>
<dbReference type="SUPFAM" id="SSF56519">
    <property type="entry name" value="Penicillin binding protein dimerisation domain"/>
    <property type="match status" value="1"/>
</dbReference>
<dbReference type="EMBL" id="SOKJ01000235">
    <property type="protein sequence ID" value="TET10287.1"/>
    <property type="molecule type" value="Genomic_DNA"/>
</dbReference>
<dbReference type="PANTHER" id="PTHR30627:SF2">
    <property type="entry name" value="PEPTIDOGLYCAN D,D-TRANSPEPTIDASE MRDA"/>
    <property type="match status" value="1"/>
</dbReference>
<dbReference type="EC" id="3.4.16.4" evidence="15"/>
<name>A0A523RWZ9_UNCAE</name>
<keyword evidence="7 15" id="KW-0378">Hydrolase</keyword>